<comment type="cofactor">
    <cofactor evidence="1">
        <name>FAD</name>
        <dbReference type="ChEBI" id="CHEBI:57692"/>
    </cofactor>
</comment>
<comment type="similarity">
    <text evidence="2">Belongs to the acyl-CoA dehydrogenase family.</text>
</comment>
<gene>
    <name evidence="7" type="ORF">GCM10009765_43780</name>
</gene>
<dbReference type="InterPro" id="IPR036250">
    <property type="entry name" value="AcylCo_DH-like_C"/>
</dbReference>
<protein>
    <submittedName>
        <fullName evidence="7">Acyl-CoA dehydrogenase family protein</fullName>
    </submittedName>
</protein>
<evidence type="ECO:0000256" key="3">
    <source>
        <dbReference type="ARBA" id="ARBA00022630"/>
    </source>
</evidence>
<sequence length="346" mass="36193">MDFSFSPEQDGLRSVARDFLSDTLPAHRMAELANSAPGWDPTSWPRLVGLGWLDADLTFLDRVVLAEESGAALLAAPWLGTVTLARDLLPEGNAVRDAIAEGGVRLAAGATDVALDVDDGTGTASATIVGIPDLRWATHAVLPLAGSDRVAVIDLDDDRASAVALDSLDATRPVGTLRLDRCPVELVVNPARASAVMSYLAALACEALGVGRTALALGVEHAGTRVQFGKPLGVYQGVSHRLAHTFQNLELARSLSYRAAWSVDAHPTLSAVDRALIAGAALRAGAMAVEACEDTLQVLGGIGMTWDHPLHRWYKRAVSSYGVAAQLVNDSKALDGLGDGTIPIAA</sequence>
<organism evidence="7 8">
    <name type="scientific">Fodinicola feengrottensis</name>
    <dbReference type="NCBI Taxonomy" id="435914"/>
    <lineage>
        <taxon>Bacteria</taxon>
        <taxon>Bacillati</taxon>
        <taxon>Actinomycetota</taxon>
        <taxon>Actinomycetes</taxon>
        <taxon>Mycobacteriales</taxon>
        <taxon>Fodinicola</taxon>
    </lineage>
</organism>
<dbReference type="Proteomes" id="UP001500618">
    <property type="component" value="Unassembled WGS sequence"/>
</dbReference>
<dbReference type="InterPro" id="IPR009075">
    <property type="entry name" value="AcylCo_DH/oxidase_C"/>
</dbReference>
<feature type="domain" description="Acyl-CoA dehydrogenase/oxidase C-terminal" evidence="6">
    <location>
        <begin position="202"/>
        <end position="317"/>
    </location>
</feature>
<keyword evidence="4" id="KW-0274">FAD</keyword>
<evidence type="ECO:0000256" key="1">
    <source>
        <dbReference type="ARBA" id="ARBA00001974"/>
    </source>
</evidence>
<evidence type="ECO:0000256" key="2">
    <source>
        <dbReference type="ARBA" id="ARBA00009347"/>
    </source>
</evidence>
<dbReference type="Gene3D" id="1.10.540.10">
    <property type="entry name" value="Acyl-CoA dehydrogenase/oxidase, N-terminal domain"/>
    <property type="match status" value="1"/>
</dbReference>
<dbReference type="Gene3D" id="1.20.140.10">
    <property type="entry name" value="Butyryl-CoA Dehydrogenase, subunit A, domain 3"/>
    <property type="match status" value="1"/>
</dbReference>
<name>A0ABP4TKI7_9ACTN</name>
<dbReference type="SUPFAM" id="SSF47203">
    <property type="entry name" value="Acyl-CoA dehydrogenase C-terminal domain-like"/>
    <property type="match status" value="1"/>
</dbReference>
<comment type="caution">
    <text evidence="7">The sequence shown here is derived from an EMBL/GenBank/DDBJ whole genome shotgun (WGS) entry which is preliminary data.</text>
</comment>
<dbReference type="SUPFAM" id="SSF56645">
    <property type="entry name" value="Acyl-CoA dehydrogenase NM domain-like"/>
    <property type="match status" value="1"/>
</dbReference>
<evidence type="ECO:0000259" key="6">
    <source>
        <dbReference type="Pfam" id="PF00441"/>
    </source>
</evidence>
<evidence type="ECO:0000313" key="8">
    <source>
        <dbReference type="Proteomes" id="UP001500618"/>
    </source>
</evidence>
<proteinExistence type="inferred from homology"/>
<dbReference type="PANTHER" id="PTHR48083:SF2">
    <property type="entry name" value="MEDIUM-CHAIN SPECIFIC ACYL-COA DEHYDROGENASE, MITOCHONDRIAL"/>
    <property type="match status" value="1"/>
</dbReference>
<dbReference type="InterPro" id="IPR037069">
    <property type="entry name" value="AcylCoA_DH/ox_N_sf"/>
</dbReference>
<reference evidence="8" key="1">
    <citation type="journal article" date="2019" name="Int. J. Syst. Evol. Microbiol.">
        <title>The Global Catalogue of Microorganisms (GCM) 10K type strain sequencing project: providing services to taxonomists for standard genome sequencing and annotation.</title>
        <authorList>
            <consortium name="The Broad Institute Genomics Platform"/>
            <consortium name="The Broad Institute Genome Sequencing Center for Infectious Disease"/>
            <person name="Wu L."/>
            <person name="Ma J."/>
        </authorList>
    </citation>
    <scope>NUCLEOTIDE SEQUENCE [LARGE SCALE GENOMIC DNA]</scope>
    <source>
        <strain evidence="8">JCM 14718</strain>
    </source>
</reference>
<evidence type="ECO:0000313" key="7">
    <source>
        <dbReference type="EMBL" id="GAA1689683.1"/>
    </source>
</evidence>
<dbReference type="PANTHER" id="PTHR48083">
    <property type="entry name" value="MEDIUM-CHAIN SPECIFIC ACYL-COA DEHYDROGENASE, MITOCHONDRIAL-RELATED"/>
    <property type="match status" value="1"/>
</dbReference>
<keyword evidence="3" id="KW-0285">Flavoprotein</keyword>
<evidence type="ECO:0000256" key="4">
    <source>
        <dbReference type="ARBA" id="ARBA00022827"/>
    </source>
</evidence>
<dbReference type="RefSeq" id="WP_344312205.1">
    <property type="nucleotide sequence ID" value="NZ_BAAANY010000017.1"/>
</dbReference>
<dbReference type="InterPro" id="IPR050741">
    <property type="entry name" value="Acyl-CoA_dehydrogenase"/>
</dbReference>
<dbReference type="EMBL" id="BAAANY010000017">
    <property type="protein sequence ID" value="GAA1689683.1"/>
    <property type="molecule type" value="Genomic_DNA"/>
</dbReference>
<dbReference type="Pfam" id="PF00441">
    <property type="entry name" value="Acyl-CoA_dh_1"/>
    <property type="match status" value="1"/>
</dbReference>
<keyword evidence="8" id="KW-1185">Reference proteome</keyword>
<evidence type="ECO:0000256" key="5">
    <source>
        <dbReference type="ARBA" id="ARBA00023002"/>
    </source>
</evidence>
<keyword evidence="5" id="KW-0560">Oxidoreductase</keyword>
<dbReference type="InterPro" id="IPR009100">
    <property type="entry name" value="AcylCoA_DH/oxidase_NM_dom_sf"/>
</dbReference>
<accession>A0ABP4TKI7</accession>